<gene>
    <name evidence="2" type="ORF">SAMN05216287_3698</name>
</gene>
<dbReference type="GO" id="GO:0006310">
    <property type="term" value="P:DNA recombination"/>
    <property type="evidence" value="ECO:0007669"/>
    <property type="project" value="UniProtKB-KW"/>
</dbReference>
<evidence type="ECO:0000313" key="2">
    <source>
        <dbReference type="EMBL" id="SDX77455.1"/>
    </source>
</evidence>
<dbReference type="GO" id="GO:0003677">
    <property type="term" value="F:DNA binding"/>
    <property type="evidence" value="ECO:0007669"/>
    <property type="project" value="InterPro"/>
</dbReference>
<evidence type="ECO:0000256" key="1">
    <source>
        <dbReference type="ARBA" id="ARBA00023172"/>
    </source>
</evidence>
<keyword evidence="3" id="KW-1185">Reference proteome</keyword>
<dbReference type="EMBL" id="FNNU01000006">
    <property type="protein sequence ID" value="SDX77455.1"/>
    <property type="molecule type" value="Genomic_DNA"/>
</dbReference>
<dbReference type="GO" id="GO:0015074">
    <property type="term" value="P:DNA integration"/>
    <property type="evidence" value="ECO:0007669"/>
    <property type="project" value="InterPro"/>
</dbReference>
<dbReference type="AlphaFoldDB" id="A0A1H3EFQ0"/>
<sequence length="338" mass="37794">MRKPGTSDKGDLRRLAQAIVDRPLKESTIAEYARVAARMGDMHWYEYALNQRLCRRTAVVARYAWRRNMAHRLLSVLREIDHEHDSDKRRSLRHAMALCAQQLSAPQPSYRLDVPTKAKKQSKRSSLNGLPIDWRILLLAKLKSADRLAAAVLILTGCRPAELRKGIRMRRLGEFIEFTIQGAKVSDLTGAGQSERILLINANAILGEEIHAQLLQKLSSEGDEMLIQDTGQNRALEKRLSRAAKRAGLPGISAYSLRHQFSADLKGEVEADQVSLALGQVSRKSRKHYGHAKQRRSGAGGVLLSVKADRELRGIASGYGRRLDAPASKFDGFDWGFE</sequence>
<protein>
    <recommendedName>
        <fullName evidence="4">Tyr recombinase domain-containing protein</fullName>
    </recommendedName>
</protein>
<accession>A0A1H3EFQ0</accession>
<dbReference type="Proteomes" id="UP000243778">
    <property type="component" value="Unassembled WGS sequence"/>
</dbReference>
<dbReference type="InterPro" id="IPR013762">
    <property type="entry name" value="Integrase-like_cat_sf"/>
</dbReference>
<name>A0A1H3EFQ0_9PSED</name>
<keyword evidence="1" id="KW-0233">DNA recombination</keyword>
<organism evidence="2 3">
    <name type="scientific">Pseudomonas kuykendallii</name>
    <dbReference type="NCBI Taxonomy" id="1007099"/>
    <lineage>
        <taxon>Bacteria</taxon>
        <taxon>Pseudomonadati</taxon>
        <taxon>Pseudomonadota</taxon>
        <taxon>Gammaproteobacteria</taxon>
        <taxon>Pseudomonadales</taxon>
        <taxon>Pseudomonadaceae</taxon>
        <taxon>Pseudomonas</taxon>
    </lineage>
</organism>
<dbReference type="RefSeq" id="WP_139210747.1">
    <property type="nucleotide sequence ID" value="NZ_FNNU01000006.1"/>
</dbReference>
<dbReference type="Gene3D" id="1.10.443.10">
    <property type="entry name" value="Intergrase catalytic core"/>
    <property type="match status" value="1"/>
</dbReference>
<dbReference type="InterPro" id="IPR011010">
    <property type="entry name" value="DNA_brk_join_enz"/>
</dbReference>
<reference evidence="3" key="1">
    <citation type="submission" date="2016-10" db="EMBL/GenBank/DDBJ databases">
        <authorList>
            <person name="Varghese N."/>
            <person name="Submissions S."/>
        </authorList>
    </citation>
    <scope>NUCLEOTIDE SEQUENCE [LARGE SCALE GENOMIC DNA]</scope>
    <source>
        <strain evidence="3">NRRL B-59562</strain>
    </source>
</reference>
<dbReference type="SUPFAM" id="SSF56349">
    <property type="entry name" value="DNA breaking-rejoining enzymes"/>
    <property type="match status" value="1"/>
</dbReference>
<dbReference type="OrthoDB" id="8883268at2"/>
<evidence type="ECO:0000313" key="3">
    <source>
        <dbReference type="Proteomes" id="UP000243778"/>
    </source>
</evidence>
<evidence type="ECO:0008006" key="4">
    <source>
        <dbReference type="Google" id="ProtNLM"/>
    </source>
</evidence>
<proteinExistence type="predicted"/>